<evidence type="ECO:0000313" key="1">
    <source>
        <dbReference type="EMBL" id="PZP26713.1"/>
    </source>
</evidence>
<dbReference type="AlphaFoldDB" id="A0A2W5D8N2"/>
<dbReference type="Proteomes" id="UP000249198">
    <property type="component" value="Unassembled WGS sequence"/>
</dbReference>
<comment type="caution">
    <text evidence="1">The sequence shown here is derived from an EMBL/GenBank/DDBJ whole genome shotgun (WGS) entry which is preliminary data.</text>
</comment>
<evidence type="ECO:0000313" key="2">
    <source>
        <dbReference type="Proteomes" id="UP000249198"/>
    </source>
</evidence>
<dbReference type="InterPro" id="IPR010260">
    <property type="entry name" value="AlpA"/>
</dbReference>
<accession>A0A2W5D8N2</accession>
<name>A0A2W5D8N2_9PSED</name>
<dbReference type="EMBL" id="QFOH01000001">
    <property type="protein sequence ID" value="PZP26713.1"/>
    <property type="molecule type" value="Genomic_DNA"/>
</dbReference>
<protein>
    <submittedName>
        <fullName evidence="1">AlpA family transcriptional regulator</fullName>
    </submittedName>
</protein>
<sequence length="63" mass="7227">MGKLDVFMREEEVCAATSLSRATLWREVKAERFPKPIKLTPGRVGWRSSHVAAWQDSPTTWKP</sequence>
<organism evidence="1 2">
    <name type="scientific">Pseudomonas kuykendallii</name>
    <dbReference type="NCBI Taxonomy" id="1007099"/>
    <lineage>
        <taxon>Bacteria</taxon>
        <taxon>Pseudomonadati</taxon>
        <taxon>Pseudomonadota</taxon>
        <taxon>Gammaproteobacteria</taxon>
        <taxon>Pseudomonadales</taxon>
        <taxon>Pseudomonadaceae</taxon>
        <taxon>Pseudomonas</taxon>
    </lineage>
</organism>
<proteinExistence type="predicted"/>
<dbReference type="Pfam" id="PF05930">
    <property type="entry name" value="Phage_AlpA"/>
    <property type="match status" value="1"/>
</dbReference>
<dbReference type="Gene3D" id="1.10.238.160">
    <property type="match status" value="1"/>
</dbReference>
<reference evidence="1 2" key="1">
    <citation type="submission" date="2017-08" db="EMBL/GenBank/DDBJ databases">
        <title>Infants hospitalized years apart are colonized by the same room-sourced microbial strains.</title>
        <authorList>
            <person name="Brooks B."/>
            <person name="Olm M.R."/>
            <person name="Firek B.A."/>
            <person name="Baker R."/>
            <person name="Thomas B.C."/>
            <person name="Morowitz M.J."/>
            <person name="Banfield J.F."/>
        </authorList>
    </citation>
    <scope>NUCLEOTIDE SEQUENCE [LARGE SCALE GENOMIC DNA]</scope>
    <source>
        <strain evidence="1">S2_009_000_R2_77</strain>
    </source>
</reference>
<gene>
    <name evidence="1" type="ORF">DI599_00720</name>
</gene>